<organism evidence="4 5">
    <name type="scientific">Neptuniibacter pectenicola</name>
    <dbReference type="NCBI Taxonomy" id="1806669"/>
    <lineage>
        <taxon>Bacteria</taxon>
        <taxon>Pseudomonadati</taxon>
        <taxon>Pseudomonadota</taxon>
        <taxon>Gammaproteobacteria</taxon>
        <taxon>Oceanospirillales</taxon>
        <taxon>Oceanospirillaceae</taxon>
        <taxon>Neptuniibacter</taxon>
    </lineage>
</organism>
<protein>
    <submittedName>
        <fullName evidence="4">Cell division protein ZapE</fullName>
    </submittedName>
</protein>
<dbReference type="PANTHER" id="PTHR12169:SF6">
    <property type="entry name" value="AFG1-LIKE ATPASE"/>
    <property type="match status" value="1"/>
</dbReference>
<keyword evidence="4" id="KW-0132">Cell division</keyword>
<evidence type="ECO:0000256" key="1">
    <source>
        <dbReference type="ARBA" id="ARBA00022741"/>
    </source>
</evidence>
<gene>
    <name evidence="4" type="primary">zapE</name>
    <name evidence="4" type="ORF">WNY58_15945</name>
</gene>
<dbReference type="GO" id="GO:0051301">
    <property type="term" value="P:cell division"/>
    <property type="evidence" value="ECO:0007669"/>
    <property type="project" value="UniProtKB-KW"/>
</dbReference>
<dbReference type="Gene3D" id="3.40.50.300">
    <property type="entry name" value="P-loop containing nucleotide triphosphate hydrolases"/>
    <property type="match status" value="1"/>
</dbReference>
<name>A0ABU9TVY5_9GAMM</name>
<dbReference type="InterPro" id="IPR027417">
    <property type="entry name" value="P-loop_NTPase"/>
</dbReference>
<dbReference type="Pfam" id="PF03969">
    <property type="entry name" value="AFG1_ATPase"/>
    <property type="match status" value="2"/>
</dbReference>
<comment type="caution">
    <text evidence="4">The sequence shown here is derived from an EMBL/GenBank/DDBJ whole genome shotgun (WGS) entry which is preliminary data.</text>
</comment>
<evidence type="ECO:0000313" key="4">
    <source>
        <dbReference type="EMBL" id="MEM5537879.1"/>
    </source>
</evidence>
<feature type="region of interest" description="Disordered" evidence="3">
    <location>
        <begin position="381"/>
        <end position="414"/>
    </location>
</feature>
<evidence type="ECO:0000256" key="3">
    <source>
        <dbReference type="SAM" id="MobiDB-lite"/>
    </source>
</evidence>
<dbReference type="NCBIfam" id="NF040713">
    <property type="entry name" value="ZapE"/>
    <property type="match status" value="1"/>
</dbReference>
<accession>A0ABU9TVY5</accession>
<dbReference type="EMBL" id="JBBMRA010000021">
    <property type="protein sequence ID" value="MEM5537879.1"/>
    <property type="molecule type" value="Genomic_DNA"/>
</dbReference>
<keyword evidence="5" id="KW-1185">Reference proteome</keyword>
<sequence length="414" mass="48022">MTLVIHSIEQQYQHLSKRAQLTPDPAQVEIVQRLQQCLDQLQQREYTHKRKWLTTWLKQPISVPGVYIWGPVGRGKTMLMDLFCQCLAPEKHIRLHFHRFMVMIHQQLFIHAGEPDPLTYIASELSRKYSVICFDEFFISDIGDAMLLGRLYRALFAQGVVIISTSNTEPEQLYADGLHRDRFLPSIEMIKHAMHITPLDNGNDHRLRDLPPSQAYFVQDNNALQKIYTRLTRHYSDQITKPVTLCKRKINCIARSEDVIWFEFSDLCEGPRSARDYIELASTYAHVCLSNVPRFQGQSREQIKARGTEDSVGAFNTTGLRQVVQNNHDDPARRFISLIDELYDCRVNLYINAEDIAEQLYKGELLKEPFKRTLSRLHEMSSADYQTTPPDSLNERKDYSSSQHPMSSLDHDPV</sequence>
<dbReference type="PANTHER" id="PTHR12169">
    <property type="entry name" value="ATPASE N2B"/>
    <property type="match status" value="1"/>
</dbReference>
<keyword evidence="1" id="KW-0547">Nucleotide-binding</keyword>
<keyword evidence="2" id="KW-0067">ATP-binding</keyword>
<evidence type="ECO:0000256" key="2">
    <source>
        <dbReference type="ARBA" id="ARBA00022840"/>
    </source>
</evidence>
<reference evidence="4 5" key="1">
    <citation type="submission" date="2024-03" db="EMBL/GenBank/DDBJ databases">
        <title>Community enrichment and isolation of bacterial strains for fucoidan degradation.</title>
        <authorList>
            <person name="Sichert A."/>
        </authorList>
    </citation>
    <scope>NUCLEOTIDE SEQUENCE [LARGE SCALE GENOMIC DNA]</scope>
    <source>
        <strain evidence="4 5">AS76</strain>
    </source>
</reference>
<dbReference type="InterPro" id="IPR005654">
    <property type="entry name" value="ATPase_AFG1-like"/>
</dbReference>
<dbReference type="Proteomes" id="UP001449225">
    <property type="component" value="Unassembled WGS sequence"/>
</dbReference>
<dbReference type="SUPFAM" id="SSF52540">
    <property type="entry name" value="P-loop containing nucleoside triphosphate hydrolases"/>
    <property type="match status" value="1"/>
</dbReference>
<evidence type="ECO:0000313" key="5">
    <source>
        <dbReference type="Proteomes" id="UP001449225"/>
    </source>
</evidence>
<proteinExistence type="predicted"/>
<keyword evidence="4" id="KW-0131">Cell cycle</keyword>
<dbReference type="RefSeq" id="WP_342855048.1">
    <property type="nucleotide sequence ID" value="NZ_JBBMRA010000021.1"/>
</dbReference>